<accession>T1GZ83</accession>
<dbReference type="EnsemblMetazoa" id="MESCA009181-RA">
    <property type="protein sequence ID" value="MESCA009181-PA"/>
    <property type="gene ID" value="MESCA009181"/>
</dbReference>
<dbReference type="AlphaFoldDB" id="T1GZ83"/>
<organism evidence="1 2">
    <name type="scientific">Megaselia scalaris</name>
    <name type="common">Humpbacked fly</name>
    <name type="synonym">Phora scalaris</name>
    <dbReference type="NCBI Taxonomy" id="36166"/>
    <lineage>
        <taxon>Eukaryota</taxon>
        <taxon>Metazoa</taxon>
        <taxon>Ecdysozoa</taxon>
        <taxon>Arthropoda</taxon>
        <taxon>Hexapoda</taxon>
        <taxon>Insecta</taxon>
        <taxon>Pterygota</taxon>
        <taxon>Neoptera</taxon>
        <taxon>Endopterygota</taxon>
        <taxon>Diptera</taxon>
        <taxon>Brachycera</taxon>
        <taxon>Muscomorpha</taxon>
        <taxon>Platypezoidea</taxon>
        <taxon>Phoridae</taxon>
        <taxon>Megaseliini</taxon>
        <taxon>Megaselia</taxon>
    </lineage>
</organism>
<reference evidence="2" key="1">
    <citation type="submission" date="2013-02" db="EMBL/GenBank/DDBJ databases">
        <authorList>
            <person name="Hughes D."/>
        </authorList>
    </citation>
    <scope>NUCLEOTIDE SEQUENCE</scope>
    <source>
        <strain>Durham</strain>
        <strain evidence="2">NC isolate 2 -- Noor lab</strain>
    </source>
</reference>
<dbReference type="EMBL" id="CAQQ02036428">
    <property type="status" value="NOT_ANNOTATED_CDS"/>
    <property type="molecule type" value="Genomic_DNA"/>
</dbReference>
<dbReference type="EMBL" id="CAQQ02036429">
    <property type="status" value="NOT_ANNOTATED_CDS"/>
    <property type="molecule type" value="Genomic_DNA"/>
</dbReference>
<sequence>MIEDCDLAEKGSLLPVFGSEGKGKELAKADKDIDTAEGQKQIMVNILEQDSLI</sequence>
<reference evidence="1" key="2">
    <citation type="submission" date="2015-06" db="UniProtKB">
        <authorList>
            <consortium name="EnsemblMetazoa"/>
        </authorList>
    </citation>
    <scope>IDENTIFICATION</scope>
</reference>
<proteinExistence type="predicted"/>
<keyword evidence="2" id="KW-1185">Reference proteome</keyword>
<evidence type="ECO:0000313" key="2">
    <source>
        <dbReference type="Proteomes" id="UP000015102"/>
    </source>
</evidence>
<dbReference type="Proteomes" id="UP000015102">
    <property type="component" value="Unassembled WGS sequence"/>
</dbReference>
<dbReference type="HOGENOM" id="CLU_3071073_0_0_1"/>
<name>T1GZ83_MEGSC</name>
<protein>
    <submittedName>
        <fullName evidence="1">Uncharacterized protein</fullName>
    </submittedName>
</protein>
<evidence type="ECO:0000313" key="1">
    <source>
        <dbReference type="EnsemblMetazoa" id="MESCA009181-PA"/>
    </source>
</evidence>